<dbReference type="Proteomes" id="UP000179266">
    <property type="component" value="Unassembled WGS sequence"/>
</dbReference>
<evidence type="ECO:0008006" key="4">
    <source>
        <dbReference type="Google" id="ProtNLM"/>
    </source>
</evidence>
<sequence>MDERKILFIFLVVLLYILAITWIGLSLYLVKPRIVQISPLLYKLTSGIALFLIGMAGLDFFHLSISSALERKIFFSRKHSLIPIQILIPAVLYLGKVLGISKDRISNSFLKFNNSLVKTRDICAELLDPGQVLVLLPRCLQDFECTQQVTSDVKNCKQCGKCMIKDVVDLTDKFGCHTLIVTGGSAARKIIRKIDPVAIIAVACERELLSGIQDVSHLRVLSVVNKRPEGPCKNTKFSVEELERCLMEFLTPDLSEKLNL</sequence>
<evidence type="ECO:0000313" key="2">
    <source>
        <dbReference type="EMBL" id="OGL44554.1"/>
    </source>
</evidence>
<dbReference type="AlphaFoldDB" id="A0A1F7RU50"/>
<gene>
    <name evidence="2" type="ORF">A2161_05905</name>
</gene>
<feature type="transmembrane region" description="Helical" evidence="1">
    <location>
        <begin position="81"/>
        <end position="101"/>
    </location>
</feature>
<dbReference type="PANTHER" id="PTHR43801">
    <property type="entry name" value="NUCLEOTIDE-BINDING PROTEIN-RELATED"/>
    <property type="match status" value="1"/>
</dbReference>
<organism evidence="2 3">
    <name type="scientific">Candidatus Schekmanbacteria bacterium RBG_13_48_7</name>
    <dbReference type="NCBI Taxonomy" id="1817878"/>
    <lineage>
        <taxon>Bacteria</taxon>
        <taxon>Candidatus Schekmaniibacteriota</taxon>
    </lineage>
</organism>
<dbReference type="PANTHER" id="PTHR43801:SF1">
    <property type="entry name" value="POLYPRENYL SYNTHETASE"/>
    <property type="match status" value="1"/>
</dbReference>
<keyword evidence="1" id="KW-1133">Transmembrane helix</keyword>
<keyword evidence="1" id="KW-0812">Transmembrane</keyword>
<name>A0A1F7RU50_9BACT</name>
<keyword evidence="1" id="KW-0472">Membrane</keyword>
<accession>A0A1F7RU50</accession>
<dbReference type="Pfam" id="PF01976">
    <property type="entry name" value="DUF116"/>
    <property type="match status" value="1"/>
</dbReference>
<dbReference type="InterPro" id="IPR002829">
    <property type="entry name" value="DUF116"/>
</dbReference>
<reference evidence="2 3" key="1">
    <citation type="journal article" date="2016" name="Nat. Commun.">
        <title>Thousands of microbial genomes shed light on interconnected biogeochemical processes in an aquifer system.</title>
        <authorList>
            <person name="Anantharaman K."/>
            <person name="Brown C.T."/>
            <person name="Hug L.A."/>
            <person name="Sharon I."/>
            <person name="Castelle C.J."/>
            <person name="Probst A.J."/>
            <person name="Thomas B.C."/>
            <person name="Singh A."/>
            <person name="Wilkins M.J."/>
            <person name="Karaoz U."/>
            <person name="Brodie E.L."/>
            <person name="Williams K.H."/>
            <person name="Hubbard S.S."/>
            <person name="Banfield J.F."/>
        </authorList>
    </citation>
    <scope>NUCLEOTIDE SEQUENCE [LARGE SCALE GENOMIC DNA]</scope>
</reference>
<dbReference type="EMBL" id="MGDD01000219">
    <property type="protein sequence ID" value="OGL44554.1"/>
    <property type="molecule type" value="Genomic_DNA"/>
</dbReference>
<proteinExistence type="predicted"/>
<feature type="transmembrane region" description="Helical" evidence="1">
    <location>
        <begin position="40"/>
        <end position="61"/>
    </location>
</feature>
<feature type="transmembrane region" description="Helical" evidence="1">
    <location>
        <begin position="6"/>
        <end position="28"/>
    </location>
</feature>
<protein>
    <recommendedName>
        <fullName evidence="4">DUF116 domain-containing protein</fullName>
    </recommendedName>
</protein>
<evidence type="ECO:0000256" key="1">
    <source>
        <dbReference type="SAM" id="Phobius"/>
    </source>
</evidence>
<comment type="caution">
    <text evidence="2">The sequence shown here is derived from an EMBL/GenBank/DDBJ whole genome shotgun (WGS) entry which is preliminary data.</text>
</comment>
<evidence type="ECO:0000313" key="3">
    <source>
        <dbReference type="Proteomes" id="UP000179266"/>
    </source>
</evidence>